<dbReference type="STRING" id="31234.E3LNY5"/>
<feature type="transmembrane region" description="Helical" evidence="1">
    <location>
        <begin position="392"/>
        <end position="411"/>
    </location>
</feature>
<dbReference type="Proteomes" id="UP000008281">
    <property type="component" value="Unassembled WGS sequence"/>
</dbReference>
<dbReference type="GeneID" id="9812900"/>
<feature type="transmembrane region" description="Helical" evidence="1">
    <location>
        <begin position="113"/>
        <end position="133"/>
    </location>
</feature>
<dbReference type="eggNOG" id="ENOG502TFZB">
    <property type="taxonomic scope" value="Eukaryota"/>
</dbReference>
<keyword evidence="1" id="KW-0472">Membrane</keyword>
<organism evidence="3">
    <name type="scientific">Caenorhabditis remanei</name>
    <name type="common">Caenorhabditis vulgaris</name>
    <dbReference type="NCBI Taxonomy" id="31234"/>
    <lineage>
        <taxon>Eukaryota</taxon>
        <taxon>Metazoa</taxon>
        <taxon>Ecdysozoa</taxon>
        <taxon>Nematoda</taxon>
        <taxon>Chromadorea</taxon>
        <taxon>Rhabditida</taxon>
        <taxon>Rhabditina</taxon>
        <taxon>Rhabditomorpha</taxon>
        <taxon>Rhabditoidea</taxon>
        <taxon>Rhabditidae</taxon>
        <taxon>Peloderinae</taxon>
        <taxon>Caenorhabditis</taxon>
    </lineage>
</organism>
<dbReference type="InterPro" id="IPR004950">
    <property type="entry name" value="DUF267_CAE_spp"/>
</dbReference>
<dbReference type="OrthoDB" id="5795668at2759"/>
<evidence type="ECO:0000313" key="2">
    <source>
        <dbReference type="EMBL" id="EFP05292.1"/>
    </source>
</evidence>
<reference evidence="2" key="1">
    <citation type="submission" date="2007-07" db="EMBL/GenBank/DDBJ databases">
        <title>PCAP assembly of the Caenorhabditis remanei genome.</title>
        <authorList>
            <consortium name="The Caenorhabditis remanei Sequencing Consortium"/>
            <person name="Wilson R.K."/>
        </authorList>
    </citation>
    <scope>NUCLEOTIDE SEQUENCE [LARGE SCALE GENOMIC DNA]</scope>
    <source>
        <strain evidence="2">PB4641</strain>
    </source>
</reference>
<proteinExistence type="predicted"/>
<dbReference type="KEGG" id="crq:GCK72_018457"/>
<keyword evidence="1" id="KW-1133">Transmembrane helix</keyword>
<sequence>MLRSSLTEFPEFPEIKRRLSEQMLLGPYNKIIKYTSIPAMQPLLTPSIDEKVTELLGPFHFLMKFTLLDCSMKTKRCLPRLIAVLIIILLSARVGILMILSKGNALSFAWAESNFFGFPAIFTQFCGICLFNWTRTRFIEHFSEKLAQIRILRSEPNQNMDNYQRVHALALILSIPWFGASTSWILFNFFQGKIFHGGDDADIILRALLVGSSVYIWFISTICLVYYFVVFDALNREVTYFNEELEKAKKERILTTAGVLETFDIRQYEIFNLIIFTNHALSFFGSLVPLFLFYGLVNGVYLTTFIETTPLIYFGILGFNLAAIMFYNLTMLFPTCALQEHLTATNKVLINNDEIGRCQDPIVYQTYRIMIDRVQKIDTKIHVVGAFPITKAVLAAAMFVVPNLGFLLVIIKKVIVANGGVV</sequence>
<dbReference type="Pfam" id="PF03268">
    <property type="entry name" value="DUF267"/>
    <property type="match status" value="1"/>
</dbReference>
<accession>E3LNY5</accession>
<dbReference type="PANTHER" id="PTHR31930:SF3">
    <property type="entry name" value="GUSTATORY RECEPTOR-RELATED"/>
    <property type="match status" value="1"/>
</dbReference>
<dbReference type="PANTHER" id="PTHR31930">
    <property type="entry name" value="SERPENTINE RECEPTOR, CLASS R"/>
    <property type="match status" value="1"/>
</dbReference>
<feature type="transmembrane region" description="Helical" evidence="1">
    <location>
        <begin position="270"/>
        <end position="291"/>
    </location>
</feature>
<dbReference type="CTD" id="9812900"/>
<evidence type="ECO:0000256" key="1">
    <source>
        <dbReference type="SAM" id="Phobius"/>
    </source>
</evidence>
<dbReference type="InParanoid" id="E3LNY5"/>
<dbReference type="RefSeq" id="XP_003113954.2">
    <property type="nucleotide sequence ID" value="XM_003113906.2"/>
</dbReference>
<dbReference type="OMA" id="IFTQFCG"/>
<gene>
    <name evidence="2" type="ORF">CRE_27190</name>
</gene>
<feature type="transmembrane region" description="Helical" evidence="1">
    <location>
        <begin position="311"/>
        <end position="329"/>
    </location>
</feature>
<dbReference type="EMBL" id="DS268412">
    <property type="protein sequence ID" value="EFP05292.1"/>
    <property type="molecule type" value="Genomic_DNA"/>
</dbReference>
<keyword evidence="3" id="KW-1185">Reference proteome</keyword>
<protein>
    <submittedName>
        <fullName evidence="2">Uncharacterized protein</fullName>
    </submittedName>
</protein>
<feature type="transmembrane region" description="Helical" evidence="1">
    <location>
        <begin position="81"/>
        <end position="101"/>
    </location>
</feature>
<dbReference type="HOGENOM" id="CLU_043079_0_0_1"/>
<feature type="transmembrane region" description="Helical" evidence="1">
    <location>
        <begin position="203"/>
        <end position="229"/>
    </location>
</feature>
<dbReference type="AlphaFoldDB" id="E3LNY5"/>
<feature type="transmembrane region" description="Helical" evidence="1">
    <location>
        <begin position="168"/>
        <end position="191"/>
    </location>
</feature>
<keyword evidence="1" id="KW-0812">Transmembrane</keyword>
<name>E3LNY5_CAERE</name>
<evidence type="ECO:0000313" key="3">
    <source>
        <dbReference type="Proteomes" id="UP000008281"/>
    </source>
</evidence>